<proteinExistence type="predicted"/>
<dbReference type="EMBL" id="WHWC01000002">
    <property type="protein sequence ID" value="KAG8387935.1"/>
    <property type="molecule type" value="Genomic_DNA"/>
</dbReference>
<evidence type="ECO:0000313" key="2">
    <source>
        <dbReference type="EMBL" id="KAG8387935.1"/>
    </source>
</evidence>
<feature type="region of interest" description="Disordered" evidence="1">
    <location>
        <begin position="200"/>
        <end position="219"/>
    </location>
</feature>
<organism evidence="2 3">
    <name type="scientific">Buddleja alternifolia</name>
    <dbReference type="NCBI Taxonomy" id="168488"/>
    <lineage>
        <taxon>Eukaryota</taxon>
        <taxon>Viridiplantae</taxon>
        <taxon>Streptophyta</taxon>
        <taxon>Embryophyta</taxon>
        <taxon>Tracheophyta</taxon>
        <taxon>Spermatophyta</taxon>
        <taxon>Magnoliopsida</taxon>
        <taxon>eudicotyledons</taxon>
        <taxon>Gunneridae</taxon>
        <taxon>Pentapetalae</taxon>
        <taxon>asterids</taxon>
        <taxon>lamiids</taxon>
        <taxon>Lamiales</taxon>
        <taxon>Scrophulariaceae</taxon>
        <taxon>Buddlejeae</taxon>
        <taxon>Buddleja</taxon>
    </lineage>
</organism>
<evidence type="ECO:0000256" key="1">
    <source>
        <dbReference type="SAM" id="MobiDB-lite"/>
    </source>
</evidence>
<accession>A0AAV6Y2E7</accession>
<gene>
    <name evidence="2" type="ORF">BUALT_Bualt02G0073000</name>
</gene>
<reference evidence="2" key="1">
    <citation type="submission" date="2019-10" db="EMBL/GenBank/DDBJ databases">
        <authorList>
            <person name="Zhang R."/>
            <person name="Pan Y."/>
            <person name="Wang J."/>
            <person name="Ma R."/>
            <person name="Yu S."/>
        </authorList>
    </citation>
    <scope>NUCLEOTIDE SEQUENCE</scope>
    <source>
        <strain evidence="2">LA-IB0</strain>
        <tissue evidence="2">Leaf</tissue>
    </source>
</reference>
<protein>
    <submittedName>
        <fullName evidence="2">Uncharacterized protein</fullName>
    </submittedName>
</protein>
<dbReference type="PANTHER" id="PTHR45979">
    <property type="entry name" value="PAP/OAS1 SUBSTRATE-BINDING DOMAIN SUPERFAMILY"/>
    <property type="match status" value="1"/>
</dbReference>
<evidence type="ECO:0000313" key="3">
    <source>
        <dbReference type="Proteomes" id="UP000826271"/>
    </source>
</evidence>
<dbReference type="AlphaFoldDB" id="A0AAV6Y2E7"/>
<feature type="compositionally biased region" description="Polar residues" evidence="1">
    <location>
        <begin position="200"/>
        <end position="215"/>
    </location>
</feature>
<comment type="caution">
    <text evidence="2">The sequence shown here is derived from an EMBL/GenBank/DDBJ whole genome shotgun (WGS) entry which is preliminary data.</text>
</comment>
<dbReference type="Proteomes" id="UP000826271">
    <property type="component" value="Unassembled WGS sequence"/>
</dbReference>
<name>A0AAV6Y2E7_9LAMI</name>
<sequence length="241" mass="27093">MSTPTEWIFQDDILVKSSVSYFSNDYIGMEEKSTLLFKNELERYSMKEHTLEMTSEESYDLRNLIQEANLKLSNPLADLTGDYDSHIRGLLYGQLCHGFSLSASVVYNPPSLLSNKKPWDIVRRSMSLWRNQFSQMKSMEQSMCPVVVANSAIAFHSKGTQKTRGTVINENVASNDYLSGSSRIEFGSIRNLEEEVISGSAHSTSLETQGTTAPAKQQRVARSSIYLKNEDGFPLSANKLH</sequence>
<dbReference type="PANTHER" id="PTHR45979:SF28">
    <property type="entry name" value="POLY(A) RNA POLYMERASE CID14-LIKE"/>
    <property type="match status" value="1"/>
</dbReference>
<keyword evidence="3" id="KW-1185">Reference proteome</keyword>
<dbReference type="InterPro" id="IPR058921">
    <property type="entry name" value="PAP/OAS1-rel"/>
</dbReference>